<evidence type="ECO:0000256" key="9">
    <source>
        <dbReference type="ARBA" id="ARBA00023098"/>
    </source>
</evidence>
<evidence type="ECO:0000256" key="4">
    <source>
        <dbReference type="ARBA" id="ARBA00022519"/>
    </source>
</evidence>
<feature type="transmembrane region" description="Helical" evidence="11">
    <location>
        <begin position="52"/>
        <end position="72"/>
    </location>
</feature>
<evidence type="ECO:0000256" key="2">
    <source>
        <dbReference type="ARBA" id="ARBA00022475"/>
    </source>
</evidence>
<dbReference type="GO" id="GO:0009245">
    <property type="term" value="P:lipid A biosynthetic process"/>
    <property type="evidence" value="ECO:0007669"/>
    <property type="project" value="UniProtKB-KW"/>
</dbReference>
<dbReference type="AlphaFoldDB" id="A0A4Z0CBN5"/>
<keyword evidence="10 11" id="KW-0472">Membrane</keyword>
<dbReference type="InterPro" id="IPR000620">
    <property type="entry name" value="EamA_dom"/>
</dbReference>
<organism evidence="13 14">
    <name type="scientific">Ramlibacter humi</name>
    <dbReference type="NCBI Taxonomy" id="2530451"/>
    <lineage>
        <taxon>Bacteria</taxon>
        <taxon>Pseudomonadati</taxon>
        <taxon>Pseudomonadota</taxon>
        <taxon>Betaproteobacteria</taxon>
        <taxon>Burkholderiales</taxon>
        <taxon>Comamonadaceae</taxon>
        <taxon>Ramlibacter</taxon>
    </lineage>
</organism>
<dbReference type="GO" id="GO:0009103">
    <property type="term" value="P:lipopolysaccharide biosynthetic process"/>
    <property type="evidence" value="ECO:0007669"/>
    <property type="project" value="UniProtKB-KW"/>
</dbReference>
<dbReference type="Gene3D" id="1.10.3730.20">
    <property type="match status" value="1"/>
</dbReference>
<protein>
    <submittedName>
        <fullName evidence="13">EamA family transporter</fullName>
    </submittedName>
</protein>
<comment type="caution">
    <text evidence="13">The sequence shown here is derived from an EMBL/GenBank/DDBJ whole genome shotgun (WGS) entry which is preliminary data.</text>
</comment>
<evidence type="ECO:0000256" key="11">
    <source>
        <dbReference type="SAM" id="Phobius"/>
    </source>
</evidence>
<keyword evidence="3" id="KW-0444">Lipid biosynthesis</keyword>
<dbReference type="InterPro" id="IPR000390">
    <property type="entry name" value="Small_drug/metabolite_transptr"/>
</dbReference>
<keyword evidence="4" id="KW-0997">Cell inner membrane</keyword>
<feature type="domain" description="EamA" evidence="12">
    <location>
        <begin position="55"/>
        <end position="125"/>
    </location>
</feature>
<evidence type="ECO:0000313" key="14">
    <source>
        <dbReference type="Proteomes" id="UP000297839"/>
    </source>
</evidence>
<gene>
    <name evidence="13" type="ORF">EZ216_06350</name>
</gene>
<accession>A0A4Z0CBN5</accession>
<dbReference type="PANTHER" id="PTHR30561">
    <property type="entry name" value="SMR FAMILY PROTON-DEPENDENT DRUG EFFLUX TRANSPORTER SUGE"/>
    <property type="match status" value="1"/>
</dbReference>
<dbReference type="GO" id="GO:0022857">
    <property type="term" value="F:transmembrane transporter activity"/>
    <property type="evidence" value="ECO:0007669"/>
    <property type="project" value="InterPro"/>
</dbReference>
<evidence type="ECO:0000256" key="6">
    <source>
        <dbReference type="ARBA" id="ARBA00022692"/>
    </source>
</evidence>
<comment type="subcellular location">
    <subcellularLocation>
        <location evidence="1">Cell membrane</location>
        <topology evidence="1">Multi-pass membrane protein</topology>
    </subcellularLocation>
</comment>
<keyword evidence="6 11" id="KW-0812">Transmembrane</keyword>
<proteinExistence type="predicted"/>
<keyword evidence="8 11" id="KW-1133">Transmembrane helix</keyword>
<dbReference type="Proteomes" id="UP000297839">
    <property type="component" value="Unassembled WGS sequence"/>
</dbReference>
<keyword evidence="7" id="KW-0448">Lipopolysaccharide biosynthesis</keyword>
<keyword evidence="14" id="KW-1185">Reference proteome</keyword>
<feature type="transmembrane region" description="Helical" evidence="11">
    <location>
        <begin position="110"/>
        <end position="128"/>
    </location>
</feature>
<keyword evidence="2" id="KW-1003">Cell membrane</keyword>
<feature type="transmembrane region" description="Helical" evidence="11">
    <location>
        <begin position="84"/>
        <end position="104"/>
    </location>
</feature>
<evidence type="ECO:0000256" key="8">
    <source>
        <dbReference type="ARBA" id="ARBA00022989"/>
    </source>
</evidence>
<dbReference type="InterPro" id="IPR037185">
    <property type="entry name" value="EmrE-like"/>
</dbReference>
<keyword evidence="5" id="KW-0441">Lipid A biosynthesis</keyword>
<dbReference type="GO" id="GO:0005886">
    <property type="term" value="C:plasma membrane"/>
    <property type="evidence" value="ECO:0007669"/>
    <property type="project" value="UniProtKB-SubCell"/>
</dbReference>
<evidence type="ECO:0000259" key="12">
    <source>
        <dbReference type="Pfam" id="PF00892"/>
    </source>
</evidence>
<dbReference type="RefSeq" id="WP_135248845.1">
    <property type="nucleotide sequence ID" value="NZ_SMLK01000001.1"/>
</dbReference>
<evidence type="ECO:0000256" key="1">
    <source>
        <dbReference type="ARBA" id="ARBA00004651"/>
    </source>
</evidence>
<evidence type="ECO:0000256" key="3">
    <source>
        <dbReference type="ARBA" id="ARBA00022516"/>
    </source>
</evidence>
<evidence type="ECO:0000256" key="10">
    <source>
        <dbReference type="ARBA" id="ARBA00023136"/>
    </source>
</evidence>
<reference evidence="13 14" key="1">
    <citation type="submission" date="2019-03" db="EMBL/GenBank/DDBJ databases">
        <title>Ramlibacter sp. 18x22-1, whole genome shotgun sequence.</title>
        <authorList>
            <person name="Zhang X."/>
            <person name="Feng G."/>
            <person name="Zhu H."/>
        </authorList>
    </citation>
    <scope>NUCLEOTIDE SEQUENCE [LARGE SCALE GENOMIC DNA]</scope>
    <source>
        <strain evidence="13 14">18x22-1</strain>
    </source>
</reference>
<dbReference type="OrthoDB" id="7021040at2"/>
<dbReference type="EMBL" id="SMLK01000001">
    <property type="protein sequence ID" value="TFZ08761.1"/>
    <property type="molecule type" value="Genomic_DNA"/>
</dbReference>
<dbReference type="Pfam" id="PF00892">
    <property type="entry name" value="EamA"/>
    <property type="match status" value="1"/>
</dbReference>
<sequence>MTAAVSGVRKQRLYLLGFGALVVFDTLAQVCFKLAGEHALPLQADLAWLGRVAAHPWIYGALVGYLGAFVTWMTLLEHAPIGPAFAASHLEIVAVLAVSAVLFGERLAPLQIAGAVFIALGIVVLGISEVREAPAAGHTGIPPGPSR</sequence>
<dbReference type="PANTHER" id="PTHR30561:SF9">
    <property type="entry name" value="4-AMINO-4-DEOXY-L-ARABINOSE-PHOSPHOUNDECAPRENOL FLIPPASE SUBUNIT ARNF-RELATED"/>
    <property type="match status" value="1"/>
</dbReference>
<name>A0A4Z0CBN5_9BURK</name>
<evidence type="ECO:0000256" key="5">
    <source>
        <dbReference type="ARBA" id="ARBA00022556"/>
    </source>
</evidence>
<dbReference type="SUPFAM" id="SSF103481">
    <property type="entry name" value="Multidrug resistance efflux transporter EmrE"/>
    <property type="match status" value="1"/>
</dbReference>
<keyword evidence="9" id="KW-0443">Lipid metabolism</keyword>
<evidence type="ECO:0000313" key="13">
    <source>
        <dbReference type="EMBL" id="TFZ08761.1"/>
    </source>
</evidence>
<evidence type="ECO:0000256" key="7">
    <source>
        <dbReference type="ARBA" id="ARBA00022985"/>
    </source>
</evidence>